<reference evidence="3" key="1">
    <citation type="submission" date="2017-04" db="EMBL/GenBank/DDBJ databases">
        <title>Comparative genomics and description of representatives of a novel lineage of planctomycetes thriving in anoxic sediments.</title>
        <authorList>
            <person name="Spring S."/>
            <person name="Bunk B."/>
            <person name="Sproer C."/>
        </authorList>
    </citation>
    <scope>NUCLEOTIDE SEQUENCE [LARGE SCALE GENOMIC DNA]</scope>
    <source>
        <strain evidence="3">ST-PulAB-D4</strain>
    </source>
</reference>
<keyword evidence="2" id="KW-0808">Transferase</keyword>
<dbReference type="CDD" id="cd00761">
    <property type="entry name" value="Glyco_tranf_GTA_type"/>
    <property type="match status" value="1"/>
</dbReference>
<dbReference type="Proteomes" id="UP000193334">
    <property type="component" value="Chromosome"/>
</dbReference>
<dbReference type="Gene3D" id="3.90.550.10">
    <property type="entry name" value="Spore Coat Polysaccharide Biosynthesis Protein SpsA, Chain A"/>
    <property type="match status" value="1"/>
</dbReference>
<dbReference type="GO" id="GO:0016757">
    <property type="term" value="F:glycosyltransferase activity"/>
    <property type="evidence" value="ECO:0007669"/>
    <property type="project" value="UniProtKB-KW"/>
</dbReference>
<dbReference type="InterPro" id="IPR001173">
    <property type="entry name" value="Glyco_trans_2-like"/>
</dbReference>
<dbReference type="RefSeq" id="WP_161491597.1">
    <property type="nucleotide sequence ID" value="NZ_CP021023.1"/>
</dbReference>
<dbReference type="InterPro" id="IPR050834">
    <property type="entry name" value="Glycosyltransf_2"/>
</dbReference>
<dbReference type="EMBL" id="CP021023">
    <property type="protein sequence ID" value="ARN56397.1"/>
    <property type="molecule type" value="Genomic_DNA"/>
</dbReference>
<protein>
    <submittedName>
        <fullName evidence="2">Putative glycosyltransferase EpsJ</fullName>
        <ecNumber evidence="2">2.4.-.-</ecNumber>
    </submittedName>
</protein>
<dbReference type="STRING" id="1941349.STSP1_00778"/>
<dbReference type="PANTHER" id="PTHR43685">
    <property type="entry name" value="GLYCOSYLTRANSFERASE"/>
    <property type="match status" value="1"/>
</dbReference>
<organism evidence="2 3">
    <name type="scientific">Sedimentisphaera salicampi</name>
    <dbReference type="NCBI Taxonomy" id="1941349"/>
    <lineage>
        <taxon>Bacteria</taxon>
        <taxon>Pseudomonadati</taxon>
        <taxon>Planctomycetota</taxon>
        <taxon>Phycisphaerae</taxon>
        <taxon>Sedimentisphaerales</taxon>
        <taxon>Sedimentisphaeraceae</taxon>
        <taxon>Sedimentisphaera</taxon>
    </lineage>
</organism>
<keyword evidence="2" id="KW-0328">Glycosyltransferase</keyword>
<dbReference type="AlphaFoldDB" id="A0A1W6LKU4"/>
<keyword evidence="3" id="KW-1185">Reference proteome</keyword>
<evidence type="ECO:0000313" key="3">
    <source>
        <dbReference type="Proteomes" id="UP000193334"/>
    </source>
</evidence>
<dbReference type="SUPFAM" id="SSF53448">
    <property type="entry name" value="Nucleotide-diphospho-sugar transferases"/>
    <property type="match status" value="1"/>
</dbReference>
<gene>
    <name evidence="2" type="primary">epsJ_1</name>
    <name evidence="2" type="ORF">STSP1_00778</name>
</gene>
<sequence>MNEKRLKISAVLPAYNSAERIGRTIQSVLSQNRPPDEIVVVNDGSTDRTSQVVRSFGKRVKLIEQQNQGASAARNAGIKAAEGDWIAFLDSDDEWLERHLETQERILLENPFLVWSAANHINNLESENKSFPFTDPAAAKEMLNGKDYHQSYFRAFRKQATGCTDTVVIKRDVLFESGLFREQQKIANDLDMWFRIAHKYPSIGYSPEPAAIYHLDAEWSISRRLCTIEEFSDLLRRHIKLAQEAGSLEAFSEHIGWQVPAWCRASLFDKRAYQVRQFAKQFSDYLPAWKYFVIMTLTINPGLTMKALRAISRVVRKTGLRKRAVRPPKRIDE</sequence>
<evidence type="ECO:0000259" key="1">
    <source>
        <dbReference type="Pfam" id="PF00535"/>
    </source>
</evidence>
<dbReference type="PANTHER" id="PTHR43685:SF2">
    <property type="entry name" value="GLYCOSYLTRANSFERASE 2-LIKE DOMAIN-CONTAINING PROTEIN"/>
    <property type="match status" value="1"/>
</dbReference>
<feature type="domain" description="Glycosyltransferase 2-like" evidence="1">
    <location>
        <begin position="9"/>
        <end position="129"/>
    </location>
</feature>
<dbReference type="EC" id="2.4.-.-" evidence="2"/>
<accession>A0A1W6LKU4</accession>
<name>A0A1W6LKU4_9BACT</name>
<evidence type="ECO:0000313" key="2">
    <source>
        <dbReference type="EMBL" id="ARN56397.1"/>
    </source>
</evidence>
<dbReference type="InterPro" id="IPR029044">
    <property type="entry name" value="Nucleotide-diphossugar_trans"/>
</dbReference>
<dbReference type="Pfam" id="PF00535">
    <property type="entry name" value="Glycos_transf_2"/>
    <property type="match status" value="1"/>
</dbReference>
<dbReference type="KEGG" id="pbp:STSP1_00778"/>
<proteinExistence type="predicted"/>